<gene>
    <name evidence="2" type="ORF">TNCT_735831</name>
</gene>
<reference evidence="2" key="1">
    <citation type="submission" date="2020-07" db="EMBL/GenBank/DDBJ databases">
        <title>Multicomponent nature underlies the extraordinary mechanical properties of spider dragline silk.</title>
        <authorList>
            <person name="Kono N."/>
            <person name="Nakamura H."/>
            <person name="Mori M."/>
            <person name="Yoshida Y."/>
            <person name="Ohtoshi R."/>
            <person name="Malay A.D."/>
            <person name="Moran D.A.P."/>
            <person name="Tomita M."/>
            <person name="Numata K."/>
            <person name="Arakawa K."/>
        </authorList>
    </citation>
    <scope>NUCLEOTIDE SEQUENCE</scope>
</reference>
<dbReference type="AlphaFoldDB" id="A0A8X6I513"/>
<feature type="region of interest" description="Disordered" evidence="1">
    <location>
        <begin position="1"/>
        <end position="24"/>
    </location>
</feature>
<accession>A0A8X6I513</accession>
<dbReference type="Proteomes" id="UP000887116">
    <property type="component" value="Unassembled WGS sequence"/>
</dbReference>
<protein>
    <submittedName>
        <fullName evidence="2">Uncharacterized protein</fullName>
    </submittedName>
</protein>
<keyword evidence="3" id="KW-1185">Reference proteome</keyword>
<sequence>MIKRFEEVGKLGVQPTSGRKSEPPVLVDGVKTVVEAQSETSGFGEQVLDRQVVLTAPSKKFSENNALLPIHDPPNSRAA</sequence>
<evidence type="ECO:0000313" key="3">
    <source>
        <dbReference type="Proteomes" id="UP000887116"/>
    </source>
</evidence>
<comment type="caution">
    <text evidence="2">The sequence shown here is derived from an EMBL/GenBank/DDBJ whole genome shotgun (WGS) entry which is preliminary data.</text>
</comment>
<dbReference type="EMBL" id="BMAO01030881">
    <property type="protein sequence ID" value="GFQ70965.1"/>
    <property type="molecule type" value="Genomic_DNA"/>
</dbReference>
<organism evidence="2 3">
    <name type="scientific">Trichonephila clavata</name>
    <name type="common">Joro spider</name>
    <name type="synonym">Nephila clavata</name>
    <dbReference type="NCBI Taxonomy" id="2740835"/>
    <lineage>
        <taxon>Eukaryota</taxon>
        <taxon>Metazoa</taxon>
        <taxon>Ecdysozoa</taxon>
        <taxon>Arthropoda</taxon>
        <taxon>Chelicerata</taxon>
        <taxon>Arachnida</taxon>
        <taxon>Araneae</taxon>
        <taxon>Araneomorphae</taxon>
        <taxon>Entelegynae</taxon>
        <taxon>Araneoidea</taxon>
        <taxon>Nephilidae</taxon>
        <taxon>Trichonephila</taxon>
    </lineage>
</organism>
<name>A0A8X6I513_TRICU</name>
<evidence type="ECO:0000256" key="1">
    <source>
        <dbReference type="SAM" id="MobiDB-lite"/>
    </source>
</evidence>
<evidence type="ECO:0000313" key="2">
    <source>
        <dbReference type="EMBL" id="GFQ70965.1"/>
    </source>
</evidence>
<proteinExistence type="predicted"/>